<reference evidence="7" key="1">
    <citation type="submission" date="2017-02" db="EMBL/GenBank/DDBJ databases">
        <authorList>
            <person name="Tafer H."/>
            <person name="Lopandic K."/>
        </authorList>
    </citation>
    <scope>NUCLEOTIDE SEQUENCE [LARGE SCALE GENOMIC DNA]</scope>
    <source>
        <strain evidence="7">CBS 366.77</strain>
    </source>
</reference>
<dbReference type="InterPro" id="IPR036928">
    <property type="entry name" value="AS_sf"/>
</dbReference>
<comment type="caution">
    <text evidence="6">The sequence shown here is derived from an EMBL/GenBank/DDBJ whole genome shotgun (WGS) entry which is preliminary data.</text>
</comment>
<evidence type="ECO:0000256" key="3">
    <source>
        <dbReference type="PIRSR" id="PIRSR001221-1"/>
    </source>
</evidence>
<evidence type="ECO:0000313" key="7">
    <source>
        <dbReference type="Proteomes" id="UP000266188"/>
    </source>
</evidence>
<accession>A0A3A2ZCU2</accession>
<dbReference type="PIRSF" id="PIRSF001221">
    <property type="entry name" value="Amidase_fungi"/>
    <property type="match status" value="1"/>
</dbReference>
<keyword evidence="7" id="KW-1185">Reference proteome</keyword>
<feature type="binding site" evidence="4">
    <location>
        <position position="180"/>
    </location>
    <ligand>
        <name>substrate</name>
    </ligand>
</feature>
<proteinExistence type="inferred from homology"/>
<feature type="binding site" evidence="4">
    <location>
        <begin position="227"/>
        <end position="230"/>
    </location>
    <ligand>
        <name>substrate</name>
    </ligand>
</feature>
<dbReference type="Gene3D" id="3.90.1300.10">
    <property type="entry name" value="Amidase signature (AS) domain"/>
    <property type="match status" value="1"/>
</dbReference>
<name>A0A3A2ZCU2_9EURO</name>
<dbReference type="STRING" id="2070753.A0A3A2ZCU2"/>
<organism evidence="6 7">
    <name type="scientific">Aspergillus sclerotialis</name>
    <dbReference type="NCBI Taxonomy" id="2070753"/>
    <lineage>
        <taxon>Eukaryota</taxon>
        <taxon>Fungi</taxon>
        <taxon>Dikarya</taxon>
        <taxon>Ascomycota</taxon>
        <taxon>Pezizomycotina</taxon>
        <taxon>Eurotiomycetes</taxon>
        <taxon>Eurotiomycetidae</taxon>
        <taxon>Eurotiales</taxon>
        <taxon>Aspergillaceae</taxon>
        <taxon>Aspergillus</taxon>
        <taxon>Aspergillus subgen. Polypaecilum</taxon>
    </lineage>
</organism>
<feature type="active site" description="Acyl-ester intermediate" evidence="3">
    <location>
        <position position="230"/>
    </location>
</feature>
<dbReference type="PANTHER" id="PTHR46072">
    <property type="entry name" value="AMIDASE-RELATED-RELATED"/>
    <property type="match status" value="1"/>
</dbReference>
<dbReference type="InterPro" id="IPR023631">
    <property type="entry name" value="Amidase_dom"/>
</dbReference>
<evidence type="ECO:0000313" key="6">
    <source>
        <dbReference type="EMBL" id="RJE20113.1"/>
    </source>
</evidence>
<dbReference type="SUPFAM" id="SSF75304">
    <property type="entry name" value="Amidase signature (AS) enzymes"/>
    <property type="match status" value="1"/>
</dbReference>
<dbReference type="PANTHER" id="PTHR46072:SF9">
    <property type="entry name" value="ACETAMIDASE"/>
    <property type="match status" value="1"/>
</dbReference>
<feature type="active site" description="Charge relay system" evidence="3">
    <location>
        <position position="206"/>
    </location>
</feature>
<keyword evidence="2" id="KW-0378">Hydrolase</keyword>
<comment type="similarity">
    <text evidence="1">Belongs to the amidase family.</text>
</comment>
<evidence type="ECO:0000256" key="2">
    <source>
        <dbReference type="ARBA" id="ARBA00022801"/>
    </source>
</evidence>
<feature type="active site" description="Charge relay system" evidence="3">
    <location>
        <position position="129"/>
    </location>
</feature>
<gene>
    <name evidence="6" type="ORF">PHISCL_07543</name>
</gene>
<sequence>MPEDWEQRAADKRARILKNIPAEWRIQSPPAGDSFFDFPEKCGILTPKELEITKSSATDLVPKLAKGELKSVEVTLAFCKRAAIAHQLVNCCHEFFPDMALAQAKEYDDYLERHKKPVGPLHGLPISLKDQLRIKGLENCMAYVSWLGKYDTEESESVLTILLRKAGAVFYCKTSVPQTLMVCETVNNVIGRTLNPRNKNWSCGGSTGGEGAMIGFRGGVWGVGTDIGGSIRVPCAFNFLYGIRLVMVACRTPRWQTVCWARRQLKVLLVQWLTVQRVNLRLFLTSILAEEPWKYDSKVVPMPWRTSEEDVIKAKLQSGGLTLGFFNCDDNILPHPPILRGVDIVVSTLKKAGHTVVPWKPYKHAYAVDMINKIFAADGSTDVYEKINASGEPAIPNIQNLLNPSIPKKDLNDVWNIQLAKWDYQLEYLAKWRELEEQLGKELDAIIAPITPTAAIRHNQFKYYGYATVYNLLDLTSVTVPVTFADKNIDKKKEGYKAMNEMDADIQAEYDPEAYHGAPVAVQIVGRKLSEERTLKIAEEVGRLLGNVVTP</sequence>
<evidence type="ECO:0000256" key="1">
    <source>
        <dbReference type="ARBA" id="ARBA00009199"/>
    </source>
</evidence>
<dbReference type="AlphaFoldDB" id="A0A3A2ZCU2"/>
<feature type="domain" description="Amidase" evidence="5">
    <location>
        <begin position="73"/>
        <end position="535"/>
    </location>
</feature>
<dbReference type="EMBL" id="MVGC01000337">
    <property type="protein sequence ID" value="RJE20113.1"/>
    <property type="molecule type" value="Genomic_DNA"/>
</dbReference>
<feature type="binding site" evidence="4">
    <location>
        <position position="206"/>
    </location>
    <ligand>
        <name>substrate</name>
    </ligand>
</feature>
<evidence type="ECO:0000259" key="5">
    <source>
        <dbReference type="Pfam" id="PF01425"/>
    </source>
</evidence>
<evidence type="ECO:0000256" key="4">
    <source>
        <dbReference type="PIRSR" id="PIRSR001221-2"/>
    </source>
</evidence>
<dbReference type="GO" id="GO:0016787">
    <property type="term" value="F:hydrolase activity"/>
    <property type="evidence" value="ECO:0007669"/>
    <property type="project" value="UniProtKB-KW"/>
</dbReference>
<dbReference type="Pfam" id="PF01425">
    <property type="entry name" value="Amidase"/>
    <property type="match status" value="1"/>
</dbReference>
<protein>
    <submittedName>
        <fullName evidence="6">Acetamidase</fullName>
    </submittedName>
</protein>
<dbReference type="Proteomes" id="UP000266188">
    <property type="component" value="Unassembled WGS sequence"/>
</dbReference>
<dbReference type="OrthoDB" id="6428749at2759"/>